<dbReference type="NCBIfam" id="TIGR02242">
    <property type="entry name" value="tail_TIGR02242"/>
    <property type="match status" value="1"/>
</dbReference>
<evidence type="ECO:0000313" key="1">
    <source>
        <dbReference type="EMBL" id="UUO14194.1"/>
    </source>
</evidence>
<dbReference type="InterPro" id="IPR011748">
    <property type="entry name" value="Unchr_phage_tail-like"/>
</dbReference>
<protein>
    <submittedName>
        <fullName evidence="1">Phage tail protein</fullName>
    </submittedName>
</protein>
<proteinExistence type="predicted"/>
<dbReference type="InterPro" id="IPR006521">
    <property type="entry name" value="Tail_protein_I"/>
</dbReference>
<evidence type="ECO:0000313" key="2">
    <source>
        <dbReference type="Proteomes" id="UP001057561"/>
    </source>
</evidence>
<dbReference type="EMBL" id="CP099464">
    <property type="protein sequence ID" value="UUO14194.1"/>
    <property type="molecule type" value="Genomic_DNA"/>
</dbReference>
<accession>A0ABY5LT44</accession>
<gene>
    <name evidence="1" type="ORF">NG743_19420</name>
</gene>
<sequence length="643" mass="74052">MEKKQLSSYQEYLPAYLQEDFSDLDLQKSPFLSRFLLASEKILTGSIQEQEHFSLHPQIISRNSQTSVGLETIISQIHTYFDPQKTPSEFLPWLAGWVALSLREDWDEAVKRQFISRIVPLYQIRGTISGLKQMLGIYLELYLQEFNSNYPAGKISIFEFDDHPHYFQVQIPLLTTQPERYWRGCRIAKAIIDQEKPAHTFYALRILTLTMQITKAWGGCYPFTLFDAPPQQKMQIEARIKLNDCPPGDPLEEQILIRIQGKNLPLEPNGSQLGPHVRQTVFYEQFTNNPDGFFIALANLSDRQLTGKITVQVNFNLNHQQYSLIIFDSLPFDLEPNLRIYRPLNQLELMPGNTRLDSNPEQTLRVRPEPPLKIYQPQIKWIDGNTRLGSQVGQTMRLVHDARLRIYKPRRLFESMEGNTRLGNQVGETIQIPTGLDDSELKIYSQNQEYKIGNTLLGPEVGATMRLVPNSQWLERIYRFKLFDSPAKKNIEIEAIITLTDVAETEGEKIARLLILRIQSRTSSFSPLMPNLEFSSQGLRATHQVSYQRFLDNPKGFYIVLSNVNDRQVAGNITIKLNFNLNQRPVSQVIIAEDFNLNPRANVLEICHPLKDQDGDIQGNTIIGRVTPYMLKTLAVEEDDWID</sequence>
<keyword evidence="2" id="KW-1185">Reference proteome</keyword>
<reference evidence="1" key="1">
    <citation type="submission" date="2022-06" db="EMBL/GenBank/DDBJ databases">
        <title>Nostosin G and Spiroidesin B from the Cyanobacterium Dolichospermum sp. NIES-1697.</title>
        <authorList>
            <person name="Phan C.-S."/>
            <person name="Mehjabin J.J."/>
            <person name="Anas A.R.J."/>
            <person name="Hayasaka M."/>
            <person name="Onoki R."/>
            <person name="Wang J."/>
            <person name="Umezawa T."/>
            <person name="Washio K."/>
            <person name="Morikawa M."/>
            <person name="Okino T."/>
        </authorList>
    </citation>
    <scope>NUCLEOTIDE SEQUENCE</scope>
    <source>
        <strain evidence="1">NIES-1697</strain>
    </source>
</reference>
<dbReference type="Proteomes" id="UP001057561">
    <property type="component" value="Chromosome"/>
</dbReference>
<dbReference type="RefSeq" id="WP_027402330.1">
    <property type="nucleotide sequence ID" value="NZ_CP099464.1"/>
</dbReference>
<organism evidence="1 2">
    <name type="scientific">Dolichospermum heterosporum TAC447</name>
    <dbReference type="NCBI Taxonomy" id="747523"/>
    <lineage>
        <taxon>Bacteria</taxon>
        <taxon>Bacillati</taxon>
        <taxon>Cyanobacteriota</taxon>
        <taxon>Cyanophyceae</taxon>
        <taxon>Nostocales</taxon>
        <taxon>Aphanizomenonaceae</taxon>
        <taxon>Dolichospermum</taxon>
        <taxon>Dolichospermum heterosporum</taxon>
    </lineage>
</organism>
<dbReference type="Pfam" id="PF09684">
    <property type="entry name" value="Tail_P2_I"/>
    <property type="match status" value="1"/>
</dbReference>
<name>A0ABY5LT44_9CYAN</name>